<organism evidence="1">
    <name type="scientific">bioreactor metagenome</name>
    <dbReference type="NCBI Taxonomy" id="1076179"/>
    <lineage>
        <taxon>unclassified sequences</taxon>
        <taxon>metagenomes</taxon>
        <taxon>ecological metagenomes</taxon>
    </lineage>
</organism>
<dbReference type="EMBL" id="VSSQ01009967">
    <property type="protein sequence ID" value="MPM43081.1"/>
    <property type="molecule type" value="Genomic_DNA"/>
</dbReference>
<name>A0A644ZT52_9ZZZZ</name>
<gene>
    <name evidence="1" type="ORF">SDC9_89754</name>
</gene>
<accession>A0A644ZT52</accession>
<protein>
    <submittedName>
        <fullName evidence="1">Uncharacterized protein</fullName>
    </submittedName>
</protein>
<reference evidence="1" key="1">
    <citation type="submission" date="2019-08" db="EMBL/GenBank/DDBJ databases">
        <authorList>
            <person name="Kucharzyk K."/>
            <person name="Murdoch R.W."/>
            <person name="Higgins S."/>
            <person name="Loffler F."/>
        </authorList>
    </citation>
    <scope>NUCLEOTIDE SEQUENCE</scope>
</reference>
<dbReference type="AlphaFoldDB" id="A0A644ZT52"/>
<evidence type="ECO:0000313" key="1">
    <source>
        <dbReference type="EMBL" id="MPM43081.1"/>
    </source>
</evidence>
<proteinExistence type="predicted"/>
<sequence>MDQPLHDDLAQDAQRCAQVMALGQQRVTGLRHGVARGHAGWQKRHFRFVAPMQALEETGMFCEMAVAIDGGRF</sequence>
<comment type="caution">
    <text evidence="1">The sequence shown here is derived from an EMBL/GenBank/DDBJ whole genome shotgun (WGS) entry which is preliminary data.</text>
</comment>